<dbReference type="PANTHER" id="PTHR24198">
    <property type="entry name" value="ANKYRIN REPEAT AND PROTEIN KINASE DOMAIN-CONTAINING PROTEIN"/>
    <property type="match status" value="1"/>
</dbReference>
<evidence type="ECO:0000256" key="2">
    <source>
        <dbReference type="ARBA" id="ARBA00023043"/>
    </source>
</evidence>
<dbReference type="Pfam" id="PF12796">
    <property type="entry name" value="Ank_2"/>
    <property type="match status" value="1"/>
</dbReference>
<dbReference type="PANTHER" id="PTHR24198:SF190">
    <property type="entry name" value="DYNEIN HEAVY CHAIN 12, AXONEMAL-LIKE"/>
    <property type="match status" value="1"/>
</dbReference>
<dbReference type="GO" id="GO:0005737">
    <property type="term" value="C:cytoplasm"/>
    <property type="evidence" value="ECO:0007669"/>
    <property type="project" value="TreeGrafter"/>
</dbReference>
<dbReference type="VEuPathDB" id="FungiDB:A1O9_03814"/>
<dbReference type="EMBL" id="AMGV01000003">
    <property type="protein sequence ID" value="KEF58971.1"/>
    <property type="molecule type" value="Genomic_DNA"/>
</dbReference>
<dbReference type="GeneID" id="25278748"/>
<sequence length="355" mass="38755">MPSGPFYGGMHNYETVKFLISQGALVDEISYDNVWDFLFCGKCNETEQFALRCITEGGEGNWEEEQNFPLVHRMIFGLSTKSLAAELDENPNAVYLTDTQNRTALGWATARAQLDNIALPEDITGRTPVLHAVDSHNTPCLRLILEGGGDPNPTMPKGASNPEGLTALHSVARTQNVECARLLLEYGADLNAISGSGVTPLSTAILHNNHAVLRLFVDQGYDCIATARLKGINLLSTVAEHADVETIHILASSHPMKISYDLKADSLAATREILQQHRDYSEEVSQGFEELVAIAKAEEAECRSIDSLIESGLFLSAKSSFHEELAEALAKLETVAVSPTSTDYFEDCQENLISL</sequence>
<keyword evidence="2 3" id="KW-0040">ANK repeat</keyword>
<evidence type="ECO:0000256" key="1">
    <source>
        <dbReference type="ARBA" id="ARBA00022737"/>
    </source>
</evidence>
<dbReference type="SUPFAM" id="SSF48403">
    <property type="entry name" value="Ankyrin repeat"/>
    <property type="match status" value="1"/>
</dbReference>
<dbReference type="InterPro" id="IPR036770">
    <property type="entry name" value="Ankyrin_rpt-contain_sf"/>
</dbReference>
<reference evidence="4 5" key="1">
    <citation type="submission" date="2013-03" db="EMBL/GenBank/DDBJ databases">
        <title>The Genome Sequence of Exophiala aquamarina CBS 119918.</title>
        <authorList>
            <consortium name="The Broad Institute Genomics Platform"/>
            <person name="Cuomo C."/>
            <person name="de Hoog S."/>
            <person name="Gorbushina A."/>
            <person name="Walker B."/>
            <person name="Young S.K."/>
            <person name="Zeng Q."/>
            <person name="Gargeya S."/>
            <person name="Fitzgerald M."/>
            <person name="Haas B."/>
            <person name="Abouelleil A."/>
            <person name="Allen A.W."/>
            <person name="Alvarado L."/>
            <person name="Arachchi H.M."/>
            <person name="Berlin A.M."/>
            <person name="Chapman S.B."/>
            <person name="Gainer-Dewar J."/>
            <person name="Goldberg J."/>
            <person name="Griggs A."/>
            <person name="Gujja S."/>
            <person name="Hansen M."/>
            <person name="Howarth C."/>
            <person name="Imamovic A."/>
            <person name="Ireland A."/>
            <person name="Larimer J."/>
            <person name="McCowan C."/>
            <person name="Murphy C."/>
            <person name="Pearson M."/>
            <person name="Poon T.W."/>
            <person name="Priest M."/>
            <person name="Roberts A."/>
            <person name="Saif S."/>
            <person name="Shea T."/>
            <person name="Sisk P."/>
            <person name="Sykes S."/>
            <person name="Wortman J."/>
            <person name="Nusbaum C."/>
            <person name="Birren B."/>
        </authorList>
    </citation>
    <scope>NUCLEOTIDE SEQUENCE [LARGE SCALE GENOMIC DNA]</scope>
    <source>
        <strain evidence="4 5">CBS 119918</strain>
    </source>
</reference>
<dbReference type="RefSeq" id="XP_013261561.1">
    <property type="nucleotide sequence ID" value="XM_013406107.1"/>
</dbReference>
<dbReference type="PROSITE" id="PS50088">
    <property type="entry name" value="ANK_REPEAT"/>
    <property type="match status" value="1"/>
</dbReference>
<dbReference type="PROSITE" id="PS50297">
    <property type="entry name" value="ANK_REP_REGION"/>
    <property type="match status" value="1"/>
</dbReference>
<feature type="repeat" description="ANK" evidence="3">
    <location>
        <begin position="163"/>
        <end position="195"/>
    </location>
</feature>
<dbReference type="AlphaFoldDB" id="A0A072PGI6"/>
<evidence type="ECO:0000313" key="4">
    <source>
        <dbReference type="EMBL" id="KEF58971.1"/>
    </source>
</evidence>
<dbReference type="Gene3D" id="1.25.40.20">
    <property type="entry name" value="Ankyrin repeat-containing domain"/>
    <property type="match status" value="1"/>
</dbReference>
<evidence type="ECO:0000256" key="3">
    <source>
        <dbReference type="PROSITE-ProRule" id="PRU00023"/>
    </source>
</evidence>
<proteinExistence type="predicted"/>
<dbReference type="SMART" id="SM00248">
    <property type="entry name" value="ANK"/>
    <property type="match status" value="4"/>
</dbReference>
<name>A0A072PGI6_9EURO</name>
<dbReference type="STRING" id="1182545.A0A072PGI6"/>
<gene>
    <name evidence="4" type="ORF">A1O9_03814</name>
</gene>
<protein>
    <submittedName>
        <fullName evidence="4">Uncharacterized protein</fullName>
    </submittedName>
</protein>
<keyword evidence="5" id="KW-1185">Reference proteome</keyword>
<organism evidence="4 5">
    <name type="scientific">Exophiala aquamarina CBS 119918</name>
    <dbReference type="NCBI Taxonomy" id="1182545"/>
    <lineage>
        <taxon>Eukaryota</taxon>
        <taxon>Fungi</taxon>
        <taxon>Dikarya</taxon>
        <taxon>Ascomycota</taxon>
        <taxon>Pezizomycotina</taxon>
        <taxon>Eurotiomycetes</taxon>
        <taxon>Chaetothyriomycetidae</taxon>
        <taxon>Chaetothyriales</taxon>
        <taxon>Herpotrichiellaceae</taxon>
        <taxon>Exophiala</taxon>
    </lineage>
</organism>
<dbReference type="OrthoDB" id="341259at2759"/>
<evidence type="ECO:0000313" key="5">
    <source>
        <dbReference type="Proteomes" id="UP000027920"/>
    </source>
</evidence>
<dbReference type="Proteomes" id="UP000027920">
    <property type="component" value="Unassembled WGS sequence"/>
</dbReference>
<keyword evidence="1" id="KW-0677">Repeat</keyword>
<dbReference type="HOGENOM" id="CLU_780820_0_0_1"/>
<accession>A0A072PGI6</accession>
<dbReference type="InterPro" id="IPR002110">
    <property type="entry name" value="Ankyrin_rpt"/>
</dbReference>
<comment type="caution">
    <text evidence="4">The sequence shown here is derived from an EMBL/GenBank/DDBJ whole genome shotgun (WGS) entry which is preliminary data.</text>
</comment>